<feature type="domain" description="Hemerythrin-like" evidence="5">
    <location>
        <begin position="309"/>
        <end position="427"/>
    </location>
</feature>
<dbReference type="NCBIfam" id="TIGR02481">
    <property type="entry name" value="hemeryth_dom"/>
    <property type="match status" value="1"/>
</dbReference>
<evidence type="ECO:0000256" key="3">
    <source>
        <dbReference type="ARBA" id="ARBA00023004"/>
    </source>
</evidence>
<dbReference type="RefSeq" id="XP_044541561.1">
    <property type="nucleotide sequence ID" value="XM_044690282.1"/>
</dbReference>
<dbReference type="SUPFAM" id="SSF48403">
    <property type="entry name" value="Ankyrin repeat"/>
    <property type="match status" value="1"/>
</dbReference>
<evidence type="ECO:0000256" key="1">
    <source>
        <dbReference type="ARBA" id="ARBA00010587"/>
    </source>
</evidence>
<dbReference type="PANTHER" id="PTHR24121">
    <property type="entry name" value="NO MECHANORECEPTOR POTENTIAL C, ISOFORM D-RELATED"/>
    <property type="match status" value="1"/>
</dbReference>
<accession>A0AA88G8P7</accession>
<dbReference type="EMBL" id="PYSW02000087">
    <property type="protein sequence ID" value="KAG2370697.1"/>
    <property type="molecule type" value="Genomic_DNA"/>
</dbReference>
<dbReference type="InterPro" id="IPR035938">
    <property type="entry name" value="Hemerythrin-like_sf"/>
</dbReference>
<organism evidence="6 7">
    <name type="scientific">Naegleria lovaniensis</name>
    <name type="common">Amoeba</name>
    <dbReference type="NCBI Taxonomy" id="51637"/>
    <lineage>
        <taxon>Eukaryota</taxon>
        <taxon>Discoba</taxon>
        <taxon>Heterolobosea</taxon>
        <taxon>Tetramitia</taxon>
        <taxon>Eutetramitia</taxon>
        <taxon>Vahlkampfiidae</taxon>
        <taxon>Naegleria</taxon>
    </lineage>
</organism>
<evidence type="ECO:0000256" key="2">
    <source>
        <dbReference type="ARBA" id="ARBA00022723"/>
    </source>
</evidence>
<protein>
    <recommendedName>
        <fullName evidence="5">Hemerythrin-like domain-containing protein</fullName>
    </recommendedName>
</protein>
<dbReference type="Gene3D" id="1.25.40.20">
    <property type="entry name" value="Ankyrin repeat-containing domain"/>
    <property type="match status" value="2"/>
</dbReference>
<dbReference type="NCBIfam" id="NF033749">
    <property type="entry name" value="bact_hemeryth"/>
    <property type="match status" value="1"/>
</dbReference>
<dbReference type="GeneID" id="68106761"/>
<keyword evidence="3" id="KW-0408">Iron</keyword>
<name>A0AA88G8P7_NAELO</name>
<dbReference type="PANTHER" id="PTHR24121:SF21">
    <property type="entry name" value="ANKYRIN REPEAT FAMILY PROTEIN"/>
    <property type="match status" value="1"/>
</dbReference>
<dbReference type="AlphaFoldDB" id="A0AA88G8P7"/>
<dbReference type="GO" id="GO:0046872">
    <property type="term" value="F:metal ion binding"/>
    <property type="evidence" value="ECO:0007669"/>
    <property type="project" value="UniProtKB-KW"/>
</dbReference>
<dbReference type="SUPFAM" id="SSF47188">
    <property type="entry name" value="Hemerythrin-like"/>
    <property type="match status" value="1"/>
</dbReference>
<comment type="similarity">
    <text evidence="1">Belongs to the hemerythrin family.</text>
</comment>
<dbReference type="Pfam" id="PF12796">
    <property type="entry name" value="Ank_2"/>
    <property type="match status" value="1"/>
</dbReference>
<dbReference type="InterPro" id="IPR002110">
    <property type="entry name" value="Ankyrin_rpt"/>
</dbReference>
<dbReference type="InterPro" id="IPR012827">
    <property type="entry name" value="Hemerythrin_metal-bd"/>
</dbReference>
<sequence>MLAINGANLNIHDKIFCCTSTAGFHVDVEYKVYCGNSILHLACREGDLEKVQFIVEDLKHNIFRRNTKQESCLFRAVRHPHVTKYLLEYCNNHIGHEKLLKLLFMKNDKGQTVIHHICSKGYLESLIHIISILSHDVEKIEQLFNEKDSAYGLTPLHISVLSEQEGTFEFLIRSKEVQLDIQNKIGDTALHIAVRNENLPMIKELYHLYSSKSLQLKNAQKKTIEKLAKERNIDLKKMEKELEQDNAGIQKESFWSSLFGKKKKEKSHRNTMSFSSQSATELQSRMSTVSRRNSLLVAVSWDPQKYAVGYEQIDSQHMQLIEWLKNLSEASLTKQSHWVVGYTIGCLLEYTEFHFEDEELLMMKYRKGIGEDYVKKHLEEHETFTTKIRNMQREYVKNHSTSLDIELLNYLIGWLVKHINFTDRKLADFVNNHPPDEEK</sequence>
<dbReference type="Proteomes" id="UP000816034">
    <property type="component" value="Unassembled WGS sequence"/>
</dbReference>
<dbReference type="CDD" id="cd12107">
    <property type="entry name" value="Hemerythrin"/>
    <property type="match status" value="1"/>
</dbReference>
<dbReference type="Pfam" id="PF01814">
    <property type="entry name" value="Hemerythrin"/>
    <property type="match status" value="1"/>
</dbReference>
<reference evidence="6 7" key="1">
    <citation type="journal article" date="2018" name="BMC Genomics">
        <title>The genome of Naegleria lovaniensis, the basis for a comparative approach to unravel pathogenicity factors of the human pathogenic amoeba N. fowleri.</title>
        <authorList>
            <person name="Liechti N."/>
            <person name="Schurch N."/>
            <person name="Bruggmann R."/>
            <person name="Wittwer M."/>
        </authorList>
    </citation>
    <scope>NUCLEOTIDE SEQUENCE [LARGE SCALE GENOMIC DNA]</scope>
    <source>
        <strain evidence="6 7">ATCC 30569</strain>
    </source>
</reference>
<dbReference type="Pfam" id="PF13606">
    <property type="entry name" value="Ank_3"/>
    <property type="match status" value="1"/>
</dbReference>
<keyword evidence="2" id="KW-0479">Metal-binding</keyword>
<gene>
    <name evidence="6" type="ORF">C9374_014308</name>
</gene>
<dbReference type="InterPro" id="IPR036770">
    <property type="entry name" value="Ankyrin_rpt-contain_sf"/>
</dbReference>
<evidence type="ECO:0000313" key="7">
    <source>
        <dbReference type="Proteomes" id="UP000816034"/>
    </source>
</evidence>
<dbReference type="Gene3D" id="1.20.120.50">
    <property type="entry name" value="Hemerythrin-like"/>
    <property type="match status" value="1"/>
</dbReference>
<dbReference type="SMART" id="SM00248">
    <property type="entry name" value="ANK"/>
    <property type="match status" value="5"/>
</dbReference>
<feature type="coiled-coil region" evidence="4">
    <location>
        <begin position="221"/>
        <end position="252"/>
    </location>
</feature>
<dbReference type="InterPro" id="IPR012312">
    <property type="entry name" value="Hemerythrin-like"/>
</dbReference>
<evidence type="ECO:0000256" key="4">
    <source>
        <dbReference type="SAM" id="Coils"/>
    </source>
</evidence>
<comment type="caution">
    <text evidence="6">The sequence shown here is derived from an EMBL/GenBank/DDBJ whole genome shotgun (WGS) entry which is preliminary data.</text>
</comment>
<proteinExistence type="inferred from homology"/>
<evidence type="ECO:0000313" key="6">
    <source>
        <dbReference type="EMBL" id="KAG2370697.1"/>
    </source>
</evidence>
<keyword evidence="4" id="KW-0175">Coiled coil</keyword>
<keyword evidence="7" id="KW-1185">Reference proteome</keyword>
<evidence type="ECO:0000259" key="5">
    <source>
        <dbReference type="Pfam" id="PF01814"/>
    </source>
</evidence>